<feature type="transmembrane region" description="Helical" evidence="1">
    <location>
        <begin position="136"/>
        <end position="160"/>
    </location>
</feature>
<gene>
    <name evidence="2" type="ORF">KDW_03750</name>
</gene>
<sequence>MQYRALPNPSSQGCLWGVIQGILAVVLVLALKEQVDFYLATFIGYFFYVFSGFMTTRRGGSSIRGAWAGYWTGIFGTIIFWVGTFSGLLIAASQRYQTLITYNPQNDPRDLFPQAWSFVQPHWPALPVLASRQAPFINFLILMLLGLLIAWILGWLGGIWGRNHSASH</sequence>
<evidence type="ECO:0000256" key="1">
    <source>
        <dbReference type="SAM" id="Phobius"/>
    </source>
</evidence>
<feature type="transmembrane region" description="Helical" evidence="1">
    <location>
        <begin position="12"/>
        <end position="31"/>
    </location>
</feature>
<evidence type="ECO:0008006" key="4">
    <source>
        <dbReference type="Google" id="ProtNLM"/>
    </source>
</evidence>
<evidence type="ECO:0000313" key="2">
    <source>
        <dbReference type="EMBL" id="GER86213.1"/>
    </source>
</evidence>
<dbReference type="EMBL" id="BKZW01000001">
    <property type="protein sequence ID" value="GER86213.1"/>
    <property type="molecule type" value="Genomic_DNA"/>
</dbReference>
<reference evidence="2 3" key="1">
    <citation type="submission" date="2019-10" db="EMBL/GenBank/DDBJ databases">
        <title>Dictyobacter vulcani sp. nov., within the class Ktedonobacteria, isolated from soil of volcanic Mt. Zao.</title>
        <authorList>
            <person name="Zheng Y."/>
            <person name="Wang C.M."/>
            <person name="Sakai Y."/>
            <person name="Abe K."/>
            <person name="Yokota A."/>
            <person name="Yabe S."/>
        </authorList>
    </citation>
    <scope>NUCLEOTIDE SEQUENCE [LARGE SCALE GENOMIC DNA]</scope>
    <source>
        <strain evidence="2 3">W12</strain>
    </source>
</reference>
<organism evidence="2 3">
    <name type="scientific">Dictyobacter vulcani</name>
    <dbReference type="NCBI Taxonomy" id="2607529"/>
    <lineage>
        <taxon>Bacteria</taxon>
        <taxon>Bacillati</taxon>
        <taxon>Chloroflexota</taxon>
        <taxon>Ktedonobacteria</taxon>
        <taxon>Ktedonobacterales</taxon>
        <taxon>Dictyobacteraceae</taxon>
        <taxon>Dictyobacter</taxon>
    </lineage>
</organism>
<protein>
    <recommendedName>
        <fullName evidence="4">DUF4199 domain-containing protein</fullName>
    </recommendedName>
</protein>
<accession>A0A5J4KF67</accession>
<dbReference type="Proteomes" id="UP000326912">
    <property type="component" value="Unassembled WGS sequence"/>
</dbReference>
<keyword evidence="3" id="KW-1185">Reference proteome</keyword>
<proteinExistence type="predicted"/>
<comment type="caution">
    <text evidence="2">The sequence shown here is derived from an EMBL/GenBank/DDBJ whole genome shotgun (WGS) entry which is preliminary data.</text>
</comment>
<feature type="transmembrane region" description="Helical" evidence="1">
    <location>
        <begin position="37"/>
        <end position="56"/>
    </location>
</feature>
<keyword evidence="1" id="KW-1133">Transmembrane helix</keyword>
<keyword evidence="1" id="KW-0812">Transmembrane</keyword>
<name>A0A5J4KF67_9CHLR</name>
<dbReference type="AlphaFoldDB" id="A0A5J4KF67"/>
<keyword evidence="1" id="KW-0472">Membrane</keyword>
<evidence type="ECO:0000313" key="3">
    <source>
        <dbReference type="Proteomes" id="UP000326912"/>
    </source>
</evidence>
<feature type="transmembrane region" description="Helical" evidence="1">
    <location>
        <begin position="68"/>
        <end position="92"/>
    </location>
</feature>